<feature type="region of interest" description="Disordered" evidence="1">
    <location>
        <begin position="138"/>
        <end position="212"/>
    </location>
</feature>
<reference evidence="2" key="1">
    <citation type="journal article" date="2022" name="bioRxiv">
        <title>Sequencing and chromosome-scale assembly of the giantPleurodeles waltlgenome.</title>
        <authorList>
            <person name="Brown T."/>
            <person name="Elewa A."/>
            <person name="Iarovenko S."/>
            <person name="Subramanian E."/>
            <person name="Araus A.J."/>
            <person name="Petzold A."/>
            <person name="Susuki M."/>
            <person name="Suzuki K.-i.T."/>
            <person name="Hayashi T."/>
            <person name="Toyoda A."/>
            <person name="Oliveira C."/>
            <person name="Osipova E."/>
            <person name="Leigh N.D."/>
            <person name="Simon A."/>
            <person name="Yun M.H."/>
        </authorList>
    </citation>
    <scope>NUCLEOTIDE SEQUENCE</scope>
    <source>
        <strain evidence="2">20211129_DDA</strain>
        <tissue evidence="2">Liver</tissue>
    </source>
</reference>
<dbReference type="EMBL" id="JANPWB010000008">
    <property type="protein sequence ID" value="KAJ1166122.1"/>
    <property type="molecule type" value="Genomic_DNA"/>
</dbReference>
<dbReference type="Proteomes" id="UP001066276">
    <property type="component" value="Chromosome 4_2"/>
</dbReference>
<accession>A0AAV7SPY1</accession>
<evidence type="ECO:0000256" key="1">
    <source>
        <dbReference type="SAM" id="MobiDB-lite"/>
    </source>
</evidence>
<sequence>MSMRLDCQYGIHLLARQPHSTGTTNYYALPSLRFMARHRPASSEHPHHPPHAWQVHSASLTSIMRWFSLFYGSALWLSDLQVPCPPSVVPLFRAQVTRHVTPVGANPRPMRTAGSHTTTVGSCQQCLSPCPLRASSAVSPHAAARHRPGPLRSTAAPSAGPPSSPPRGSLQVCPSDDLSSTAAESLHRERRPHRRPVQGPPPPRSRPAQATP</sequence>
<comment type="caution">
    <text evidence="2">The sequence shown here is derived from an EMBL/GenBank/DDBJ whole genome shotgun (WGS) entry which is preliminary data.</text>
</comment>
<name>A0AAV7SPY1_PLEWA</name>
<proteinExistence type="predicted"/>
<evidence type="ECO:0000313" key="3">
    <source>
        <dbReference type="Proteomes" id="UP001066276"/>
    </source>
</evidence>
<protein>
    <submittedName>
        <fullName evidence="2">Uncharacterized protein</fullName>
    </submittedName>
</protein>
<organism evidence="2 3">
    <name type="scientific">Pleurodeles waltl</name>
    <name type="common">Iberian ribbed newt</name>
    <dbReference type="NCBI Taxonomy" id="8319"/>
    <lineage>
        <taxon>Eukaryota</taxon>
        <taxon>Metazoa</taxon>
        <taxon>Chordata</taxon>
        <taxon>Craniata</taxon>
        <taxon>Vertebrata</taxon>
        <taxon>Euteleostomi</taxon>
        <taxon>Amphibia</taxon>
        <taxon>Batrachia</taxon>
        <taxon>Caudata</taxon>
        <taxon>Salamandroidea</taxon>
        <taxon>Salamandridae</taxon>
        <taxon>Pleurodelinae</taxon>
        <taxon>Pleurodeles</taxon>
    </lineage>
</organism>
<dbReference type="AlphaFoldDB" id="A0AAV7SPY1"/>
<evidence type="ECO:0000313" key="2">
    <source>
        <dbReference type="EMBL" id="KAJ1166122.1"/>
    </source>
</evidence>
<keyword evidence="3" id="KW-1185">Reference proteome</keyword>
<gene>
    <name evidence="2" type="ORF">NDU88_006531</name>
</gene>